<dbReference type="GO" id="GO:0007165">
    <property type="term" value="P:signal transduction"/>
    <property type="evidence" value="ECO:0007669"/>
    <property type="project" value="UniProtKB-ARBA"/>
</dbReference>
<evidence type="ECO:0000256" key="5">
    <source>
        <dbReference type="SAM" id="Phobius"/>
    </source>
</evidence>
<dbReference type="CDD" id="cd00130">
    <property type="entry name" value="PAS"/>
    <property type="match status" value="1"/>
</dbReference>
<dbReference type="InterPro" id="IPR029016">
    <property type="entry name" value="GAF-like_dom_sf"/>
</dbReference>
<evidence type="ECO:0000256" key="3">
    <source>
        <dbReference type="ARBA" id="ARBA00022989"/>
    </source>
</evidence>
<dbReference type="InterPro" id="IPR035965">
    <property type="entry name" value="PAS-like_dom_sf"/>
</dbReference>
<dbReference type="InterPro" id="IPR000160">
    <property type="entry name" value="GGDEF_dom"/>
</dbReference>
<evidence type="ECO:0000256" key="1">
    <source>
        <dbReference type="ARBA" id="ARBA00004370"/>
    </source>
</evidence>
<dbReference type="Gene3D" id="3.30.450.350">
    <property type="entry name" value="CHASE domain"/>
    <property type="match status" value="1"/>
</dbReference>
<feature type="domain" description="CHASE" evidence="8">
    <location>
        <begin position="127"/>
        <end position="212"/>
    </location>
</feature>
<dbReference type="EMBL" id="SULG01000005">
    <property type="protein sequence ID" value="TLD43239.1"/>
    <property type="molecule type" value="Genomic_DNA"/>
</dbReference>
<dbReference type="Proteomes" id="UP000319783">
    <property type="component" value="Unassembled WGS sequence"/>
</dbReference>
<feature type="domain" description="PAS" evidence="6">
    <location>
        <begin position="494"/>
        <end position="547"/>
    </location>
</feature>
<proteinExistence type="predicted"/>
<keyword evidence="2 5" id="KW-0812">Transmembrane</keyword>
<dbReference type="PANTHER" id="PTHR44757:SF2">
    <property type="entry name" value="BIOFILM ARCHITECTURE MAINTENANCE PROTEIN MBAA"/>
    <property type="match status" value="1"/>
</dbReference>
<evidence type="ECO:0000256" key="4">
    <source>
        <dbReference type="ARBA" id="ARBA00023136"/>
    </source>
</evidence>
<dbReference type="PROSITE" id="PS50113">
    <property type="entry name" value="PAC"/>
    <property type="match status" value="1"/>
</dbReference>
<gene>
    <name evidence="10" type="ORF">JETT_0408</name>
</gene>
<protein>
    <submittedName>
        <fullName evidence="10">GGDEF domain protein</fullName>
    </submittedName>
</protein>
<dbReference type="NCBIfam" id="TIGR00254">
    <property type="entry name" value="GGDEF"/>
    <property type="match status" value="1"/>
</dbReference>
<evidence type="ECO:0000259" key="6">
    <source>
        <dbReference type="PROSITE" id="PS50112"/>
    </source>
</evidence>
<feature type="domain" description="GGDEF" evidence="9">
    <location>
        <begin position="653"/>
        <end position="780"/>
    </location>
</feature>
<dbReference type="InterPro" id="IPR042240">
    <property type="entry name" value="CHASE_sf"/>
</dbReference>
<dbReference type="SMART" id="SM00091">
    <property type="entry name" value="PAS"/>
    <property type="match status" value="1"/>
</dbReference>
<dbReference type="InterPro" id="IPR003018">
    <property type="entry name" value="GAF"/>
</dbReference>
<dbReference type="Pfam" id="PF13185">
    <property type="entry name" value="GAF_2"/>
    <property type="match status" value="1"/>
</dbReference>
<dbReference type="InterPro" id="IPR029787">
    <property type="entry name" value="Nucleotide_cyclase"/>
</dbReference>
<dbReference type="PROSITE" id="PS50112">
    <property type="entry name" value="PAS"/>
    <property type="match status" value="1"/>
</dbReference>
<dbReference type="SMART" id="SM00065">
    <property type="entry name" value="GAF"/>
    <property type="match status" value="1"/>
</dbReference>
<dbReference type="SUPFAM" id="SSF55073">
    <property type="entry name" value="Nucleotide cyclase"/>
    <property type="match status" value="1"/>
</dbReference>
<evidence type="ECO:0000259" key="7">
    <source>
        <dbReference type="PROSITE" id="PS50113"/>
    </source>
</evidence>
<dbReference type="PROSITE" id="PS50887">
    <property type="entry name" value="GGDEF"/>
    <property type="match status" value="1"/>
</dbReference>
<dbReference type="Pfam" id="PF03924">
    <property type="entry name" value="CHASE"/>
    <property type="match status" value="1"/>
</dbReference>
<comment type="caution">
    <text evidence="10">The sequence shown here is derived from an EMBL/GenBank/DDBJ whole genome shotgun (WGS) entry which is preliminary data.</text>
</comment>
<comment type="subcellular location">
    <subcellularLocation>
        <location evidence="1">Membrane</location>
    </subcellularLocation>
</comment>
<evidence type="ECO:0000256" key="2">
    <source>
        <dbReference type="ARBA" id="ARBA00022692"/>
    </source>
</evidence>
<feature type="transmembrane region" description="Helical" evidence="5">
    <location>
        <begin position="28"/>
        <end position="49"/>
    </location>
</feature>
<dbReference type="CDD" id="cd01949">
    <property type="entry name" value="GGDEF"/>
    <property type="match status" value="1"/>
</dbReference>
<dbReference type="GO" id="GO:0006355">
    <property type="term" value="P:regulation of DNA-templated transcription"/>
    <property type="evidence" value="ECO:0007669"/>
    <property type="project" value="InterPro"/>
</dbReference>
<dbReference type="Pfam" id="PF00989">
    <property type="entry name" value="PAS"/>
    <property type="match status" value="1"/>
</dbReference>
<feature type="domain" description="PAC" evidence="7">
    <location>
        <begin position="571"/>
        <end position="621"/>
    </location>
</feature>
<dbReference type="NCBIfam" id="TIGR00229">
    <property type="entry name" value="sensory_box"/>
    <property type="match status" value="1"/>
</dbReference>
<dbReference type="InterPro" id="IPR006189">
    <property type="entry name" value="CHASE_dom"/>
</dbReference>
<keyword evidence="3 5" id="KW-1133">Transmembrane helix</keyword>
<dbReference type="SUPFAM" id="SSF55781">
    <property type="entry name" value="GAF domain-like"/>
    <property type="match status" value="1"/>
</dbReference>
<sequence length="780" mass="88272">MVEKINFFEMEVAKVLTKDKVKRKVLQVLLPIIIGLSAITGTLFTWHIVLRHENSQIEQLTESQLLIVKNELLARIDYKMSSLLRMAKRWEIQGGTPKEAWESDALFYLKHLKGFQSIEWIDRSSMVRWIVPPGGNEVVPDLNLLHEKKRSIALEKACATGEITITPAIDFAQGGKGFLGYVPVFKGRNFDGFIVGVFRFKTLFDAELKNITPGYSLAIFDGNEEIYRREVYNNLREMKWGREVSVNLYGITWLVRVWPGSERFAQIRSYIPEYFLISGIFISILLAMLVYFAQTAQMRAQGINLVNRELMHEITEHKCVNDELTERMRLAAFIADVGIVVTQGKTLQNVLQGCATSMVKHLDAAFARIWTLNKEDANLELQASAGMYAHIDGAHSRVPVGKFKIGLVAKNRKPYLTNAIIGDSHIHDQEWAKQEGIVAFAGYPLIIEGNVVGVMAMFSKKQLKVSALESLGSVADTIALGIQQKHTEKLLRESEERFRTVVQTATDAIILADSSGNIISWNKGAQSIFGYSEEKVFGKPLTPLMPERYRDAHIMGVERMHLTGKKKIIGKTIEVHGLRKDGGEFPMELSISDWKTGKGTFYTAIIRDSTVRKRMEEELRVLSLVDELTGLNNRRGFLTLAGQQLKTANRIKRGMWLIFIDLDGLKRINDTLGHQEGDFALIDVANILKETFRESDIIARIGGDEFVVLMMENTDTGGNIVHNRLQEKIDLHNKKGNRSFTISISMGITYYNPERPCSIDELLVQADKRMYEQKRGKQKG</sequence>
<evidence type="ECO:0000259" key="8">
    <source>
        <dbReference type="PROSITE" id="PS50839"/>
    </source>
</evidence>
<dbReference type="GO" id="GO:0003824">
    <property type="term" value="F:catalytic activity"/>
    <property type="evidence" value="ECO:0007669"/>
    <property type="project" value="UniProtKB-ARBA"/>
</dbReference>
<dbReference type="SMART" id="SM00267">
    <property type="entry name" value="GGDEF"/>
    <property type="match status" value="1"/>
</dbReference>
<organism evidence="10 11">
    <name type="scientific">Candidatus Jettenia ecosi</name>
    <dbReference type="NCBI Taxonomy" id="2494326"/>
    <lineage>
        <taxon>Bacteria</taxon>
        <taxon>Pseudomonadati</taxon>
        <taxon>Planctomycetota</taxon>
        <taxon>Candidatus Brocadiia</taxon>
        <taxon>Candidatus Brocadiales</taxon>
        <taxon>Candidatus Brocadiaceae</taxon>
        <taxon>Candidatus Jettenia</taxon>
    </lineage>
</organism>
<dbReference type="AlphaFoldDB" id="A0A533QF54"/>
<dbReference type="Pfam" id="PF00990">
    <property type="entry name" value="GGDEF"/>
    <property type="match status" value="1"/>
</dbReference>
<evidence type="ECO:0000259" key="9">
    <source>
        <dbReference type="PROSITE" id="PS50887"/>
    </source>
</evidence>
<dbReference type="GO" id="GO:0016020">
    <property type="term" value="C:membrane"/>
    <property type="evidence" value="ECO:0007669"/>
    <property type="project" value="UniProtKB-SubCell"/>
</dbReference>
<dbReference type="InterPro" id="IPR043128">
    <property type="entry name" value="Rev_trsase/Diguanyl_cyclase"/>
</dbReference>
<dbReference type="InterPro" id="IPR000700">
    <property type="entry name" value="PAS-assoc_C"/>
</dbReference>
<name>A0A533QF54_9BACT</name>
<accession>A0A533QF54</accession>
<dbReference type="PANTHER" id="PTHR44757">
    <property type="entry name" value="DIGUANYLATE CYCLASE DGCP"/>
    <property type="match status" value="1"/>
</dbReference>
<dbReference type="Gene3D" id="3.30.450.20">
    <property type="entry name" value="PAS domain"/>
    <property type="match status" value="1"/>
</dbReference>
<reference evidence="10 11" key="1">
    <citation type="submission" date="2019-04" db="EMBL/GenBank/DDBJ databases">
        <title>Genome of a novel bacterium Candidatus Jettenia ecosi reconstructed from metagenome of an anammox bioreactor.</title>
        <authorList>
            <person name="Mardanov A.V."/>
            <person name="Beletsky A.V."/>
            <person name="Ravin N.V."/>
            <person name="Botchkova E.A."/>
            <person name="Litti Y.V."/>
            <person name="Nozhevnikova A.N."/>
        </authorList>
    </citation>
    <scope>NUCLEOTIDE SEQUENCE [LARGE SCALE GENOMIC DNA]</scope>
    <source>
        <strain evidence="10">J2</strain>
    </source>
</reference>
<dbReference type="PROSITE" id="PS50839">
    <property type="entry name" value="CHASE"/>
    <property type="match status" value="1"/>
</dbReference>
<dbReference type="InterPro" id="IPR052155">
    <property type="entry name" value="Biofilm_reg_signaling"/>
</dbReference>
<dbReference type="SUPFAM" id="SSF55785">
    <property type="entry name" value="PYP-like sensor domain (PAS domain)"/>
    <property type="match status" value="1"/>
</dbReference>
<dbReference type="Gene3D" id="3.30.450.40">
    <property type="match status" value="1"/>
</dbReference>
<dbReference type="InterPro" id="IPR000014">
    <property type="entry name" value="PAS"/>
</dbReference>
<dbReference type="InterPro" id="IPR013767">
    <property type="entry name" value="PAS_fold"/>
</dbReference>
<keyword evidence="4 5" id="KW-0472">Membrane</keyword>
<evidence type="ECO:0000313" key="10">
    <source>
        <dbReference type="EMBL" id="TLD43239.1"/>
    </source>
</evidence>
<dbReference type="SMART" id="SM01079">
    <property type="entry name" value="CHASE"/>
    <property type="match status" value="1"/>
</dbReference>
<evidence type="ECO:0000313" key="11">
    <source>
        <dbReference type="Proteomes" id="UP000319783"/>
    </source>
</evidence>
<dbReference type="Gene3D" id="3.30.70.270">
    <property type="match status" value="1"/>
</dbReference>
<feature type="transmembrane region" description="Helical" evidence="5">
    <location>
        <begin position="274"/>
        <end position="293"/>
    </location>
</feature>